<keyword evidence="3" id="KW-1185">Reference proteome</keyword>
<protein>
    <submittedName>
        <fullName evidence="2">Aldo/keto reductase family oxidoreductase</fullName>
        <ecNumber evidence="2">1.-.-.-</ecNumber>
    </submittedName>
</protein>
<sequence length="306" mass="34364">MLKRSIGQTSWQASAVALGIMRMANLEVTKAEKAVQTAMEAGINFIDSADMYGNGQSEVVFGEVLKRGSVKREELFIQSKGGIVPGQRFDFSKKHLLASVDGILQRMGIEYLDSYLLHRPDPLMEPDEIAETFDILQTSGKVRHFGVSNFHPEQYKLVQEAVHQKLVINQLQFSIMHTGMVDAGLHVNMLDSRSIDHDGGILEFSRRKGVTIQAWSPFQYGFFEGVFIDNEQFSELNTCMQTLAEKYNVTKNAIATAWILRHPAQMQVILGTMNPKRIADSVVGSEIVLTKQEWYDIYFAAGNDLP</sequence>
<dbReference type="Gene3D" id="3.20.20.100">
    <property type="entry name" value="NADP-dependent oxidoreductase domain"/>
    <property type="match status" value="1"/>
</dbReference>
<dbReference type="Pfam" id="PF00248">
    <property type="entry name" value="Aldo_ket_red"/>
    <property type="match status" value="1"/>
</dbReference>
<gene>
    <name evidence="2" type="ORF">ACFSR0_00030</name>
</gene>
<dbReference type="Proteomes" id="UP001597427">
    <property type="component" value="Unassembled WGS sequence"/>
</dbReference>
<proteinExistence type="predicted"/>
<evidence type="ECO:0000313" key="3">
    <source>
        <dbReference type="Proteomes" id="UP001597427"/>
    </source>
</evidence>
<dbReference type="PRINTS" id="PR00069">
    <property type="entry name" value="ALDKETRDTASE"/>
</dbReference>
<dbReference type="RefSeq" id="WP_379978643.1">
    <property type="nucleotide sequence ID" value="NZ_JBHUMO010000001.1"/>
</dbReference>
<dbReference type="PANTHER" id="PTHR43364:SF1">
    <property type="entry name" value="OXIDOREDUCTASE YDHF"/>
    <property type="match status" value="1"/>
</dbReference>
<dbReference type="InterPro" id="IPR020471">
    <property type="entry name" value="AKR"/>
</dbReference>
<dbReference type="InterPro" id="IPR023210">
    <property type="entry name" value="NADP_OxRdtase_dom"/>
</dbReference>
<evidence type="ECO:0000259" key="1">
    <source>
        <dbReference type="Pfam" id="PF00248"/>
    </source>
</evidence>
<dbReference type="EC" id="1.-.-.-" evidence="2"/>
<reference evidence="3" key="1">
    <citation type="journal article" date="2019" name="Int. J. Syst. Evol. Microbiol.">
        <title>The Global Catalogue of Microorganisms (GCM) 10K type strain sequencing project: providing services to taxonomists for standard genome sequencing and annotation.</title>
        <authorList>
            <consortium name="The Broad Institute Genomics Platform"/>
            <consortium name="The Broad Institute Genome Sequencing Center for Infectious Disease"/>
            <person name="Wu L."/>
            <person name="Ma J."/>
        </authorList>
    </citation>
    <scope>NUCLEOTIDE SEQUENCE [LARGE SCALE GENOMIC DNA]</scope>
    <source>
        <strain evidence="3">TISTR 932</strain>
    </source>
</reference>
<feature type="domain" description="NADP-dependent oxidoreductase" evidence="1">
    <location>
        <begin position="17"/>
        <end position="296"/>
    </location>
</feature>
<dbReference type="SUPFAM" id="SSF51430">
    <property type="entry name" value="NAD(P)-linked oxidoreductase"/>
    <property type="match status" value="1"/>
</dbReference>
<name>A0ABW5TG20_9ENTE</name>
<organism evidence="2 3">
    <name type="scientific">Enterococcus camelliae</name>
    <dbReference type="NCBI Taxonomy" id="453959"/>
    <lineage>
        <taxon>Bacteria</taxon>
        <taxon>Bacillati</taxon>
        <taxon>Bacillota</taxon>
        <taxon>Bacilli</taxon>
        <taxon>Lactobacillales</taxon>
        <taxon>Enterococcaceae</taxon>
        <taxon>Enterococcus</taxon>
    </lineage>
</organism>
<dbReference type="PANTHER" id="PTHR43364">
    <property type="entry name" value="NADH-SPECIFIC METHYLGLYOXAL REDUCTASE-RELATED"/>
    <property type="match status" value="1"/>
</dbReference>
<dbReference type="EMBL" id="JBHUMO010000001">
    <property type="protein sequence ID" value="MFD2727829.1"/>
    <property type="molecule type" value="Genomic_DNA"/>
</dbReference>
<dbReference type="GO" id="GO:0016491">
    <property type="term" value="F:oxidoreductase activity"/>
    <property type="evidence" value="ECO:0007669"/>
    <property type="project" value="UniProtKB-KW"/>
</dbReference>
<keyword evidence="2" id="KW-0560">Oxidoreductase</keyword>
<dbReference type="CDD" id="cd19092">
    <property type="entry name" value="AKR_BsYcsN_EcYdhF-like"/>
    <property type="match status" value="1"/>
</dbReference>
<accession>A0ABW5TG20</accession>
<dbReference type="InterPro" id="IPR050523">
    <property type="entry name" value="AKR_Detox_Biosynth"/>
</dbReference>
<dbReference type="InterPro" id="IPR036812">
    <property type="entry name" value="NAD(P)_OxRdtase_dom_sf"/>
</dbReference>
<evidence type="ECO:0000313" key="2">
    <source>
        <dbReference type="EMBL" id="MFD2727829.1"/>
    </source>
</evidence>
<comment type="caution">
    <text evidence="2">The sequence shown here is derived from an EMBL/GenBank/DDBJ whole genome shotgun (WGS) entry which is preliminary data.</text>
</comment>